<dbReference type="Gene3D" id="3.10.50.40">
    <property type="match status" value="1"/>
</dbReference>
<dbReference type="InterPro" id="IPR023058">
    <property type="entry name" value="PPIase_PpiC_CS"/>
</dbReference>
<evidence type="ECO:0000256" key="6">
    <source>
        <dbReference type="PROSITE-ProRule" id="PRU00278"/>
    </source>
</evidence>
<evidence type="ECO:0000313" key="9">
    <source>
        <dbReference type="EMBL" id="WOB07578.1"/>
    </source>
</evidence>
<evidence type="ECO:0000256" key="2">
    <source>
        <dbReference type="ARBA" id="ARBA00007656"/>
    </source>
</evidence>
<comment type="similarity">
    <text evidence="2">Belongs to the PpiC/parvulin rotamase family.</text>
</comment>
<dbReference type="Gene3D" id="1.10.8.1040">
    <property type="match status" value="1"/>
</dbReference>
<evidence type="ECO:0000256" key="7">
    <source>
        <dbReference type="SAM" id="SignalP"/>
    </source>
</evidence>
<dbReference type="InterPro" id="IPR027304">
    <property type="entry name" value="Trigger_fact/SurA_dom_sf"/>
</dbReference>
<keyword evidence="5 6" id="KW-0413">Isomerase</keyword>
<dbReference type="PANTHER" id="PTHR47245">
    <property type="entry name" value="PEPTIDYLPROLYL ISOMERASE"/>
    <property type="match status" value="1"/>
</dbReference>
<dbReference type="PROSITE" id="PS51257">
    <property type="entry name" value="PROKAR_LIPOPROTEIN"/>
    <property type="match status" value="1"/>
</dbReference>
<evidence type="ECO:0000313" key="10">
    <source>
        <dbReference type="Proteomes" id="UP001303946"/>
    </source>
</evidence>
<dbReference type="SUPFAM" id="SSF109998">
    <property type="entry name" value="Triger factor/SurA peptide-binding domain-like"/>
    <property type="match status" value="1"/>
</dbReference>
<keyword evidence="10" id="KW-1185">Reference proteome</keyword>
<dbReference type="GO" id="GO:0003755">
    <property type="term" value="F:peptidyl-prolyl cis-trans isomerase activity"/>
    <property type="evidence" value="ECO:0007669"/>
    <property type="project" value="UniProtKB-EC"/>
</dbReference>
<dbReference type="PROSITE" id="PS50198">
    <property type="entry name" value="PPIC_PPIASE_2"/>
    <property type="match status" value="1"/>
</dbReference>
<organism evidence="9 10">
    <name type="scientific">Piscinibacter gummiphilus</name>
    <dbReference type="NCBI Taxonomy" id="946333"/>
    <lineage>
        <taxon>Bacteria</taxon>
        <taxon>Pseudomonadati</taxon>
        <taxon>Pseudomonadota</taxon>
        <taxon>Betaproteobacteria</taxon>
        <taxon>Burkholderiales</taxon>
        <taxon>Sphaerotilaceae</taxon>
        <taxon>Piscinibacter</taxon>
    </lineage>
</organism>
<name>A0ABZ0CRG3_9BURK</name>
<evidence type="ECO:0000256" key="4">
    <source>
        <dbReference type="ARBA" id="ARBA00023110"/>
    </source>
</evidence>
<keyword evidence="7" id="KW-0732">Signal</keyword>
<reference evidence="9 10" key="1">
    <citation type="submission" date="2023-10" db="EMBL/GenBank/DDBJ databases">
        <title>Bacteria for the degradation of biodegradable plastic PBAT(Polybutylene adipate terephthalate).</title>
        <authorList>
            <person name="Weon H.-Y."/>
            <person name="Yeon J."/>
        </authorList>
    </citation>
    <scope>NUCLEOTIDE SEQUENCE [LARGE SCALE GENOMIC DNA]</scope>
    <source>
        <strain evidence="9 10">SBD 7-3</strain>
    </source>
</reference>
<evidence type="ECO:0000256" key="3">
    <source>
        <dbReference type="ARBA" id="ARBA00013194"/>
    </source>
</evidence>
<dbReference type="InterPro" id="IPR046357">
    <property type="entry name" value="PPIase_dom_sf"/>
</dbReference>
<dbReference type="Proteomes" id="UP001303946">
    <property type="component" value="Chromosome"/>
</dbReference>
<dbReference type="PROSITE" id="PS01096">
    <property type="entry name" value="PPIC_PPIASE_1"/>
    <property type="match status" value="1"/>
</dbReference>
<sequence length="293" mass="31144">MRNLKSGLLLIGAASLLALGACNARKDDKPAAADTGPAEATVNGVAISQGQVDQVIKQRANGQPVPPEARKALVDSLVLQAVVAQEAVKQGLDKSPEYLNQMETVRQSALANAYVEDWIKKNPVTDEALKAEYDRLKASTAGTEYKARHILVEKEADAKAIIATLKKTPAAFEKLAKEKSKDTGSKATGGDLGWFNPQQMVPEFSAALSKLEKGKITEEPVKTQFGYHVIQLDDSRPIEAPALETVKPQLSQQLQQQNMRKQIDALKAAAKIELASAASAPAAAAPAASAASK</sequence>
<accession>A0ABZ0CRG3</accession>
<dbReference type="InterPro" id="IPR000297">
    <property type="entry name" value="PPIase_PpiC"/>
</dbReference>
<evidence type="ECO:0000256" key="1">
    <source>
        <dbReference type="ARBA" id="ARBA00000971"/>
    </source>
</evidence>
<evidence type="ECO:0000256" key="5">
    <source>
        <dbReference type="ARBA" id="ARBA00023235"/>
    </source>
</evidence>
<dbReference type="EMBL" id="CP136336">
    <property type="protein sequence ID" value="WOB07578.1"/>
    <property type="molecule type" value="Genomic_DNA"/>
</dbReference>
<dbReference type="PANTHER" id="PTHR47245:SF2">
    <property type="entry name" value="PEPTIDYL-PROLYL CIS-TRANS ISOMERASE HP_0175-RELATED"/>
    <property type="match status" value="1"/>
</dbReference>
<evidence type="ECO:0000259" key="8">
    <source>
        <dbReference type="PROSITE" id="PS50198"/>
    </source>
</evidence>
<dbReference type="RefSeq" id="WP_316700236.1">
    <property type="nucleotide sequence ID" value="NZ_CP136336.1"/>
</dbReference>
<keyword evidence="4 6" id="KW-0697">Rotamase</keyword>
<dbReference type="Pfam" id="PF00639">
    <property type="entry name" value="Rotamase"/>
    <property type="match status" value="1"/>
</dbReference>
<dbReference type="EC" id="5.2.1.8" evidence="3"/>
<feature type="domain" description="PpiC" evidence="8">
    <location>
        <begin position="142"/>
        <end position="234"/>
    </location>
</feature>
<protein>
    <recommendedName>
        <fullName evidence="3">peptidylprolyl isomerase</fullName>
        <ecNumber evidence="3">5.2.1.8</ecNumber>
    </recommendedName>
</protein>
<dbReference type="SUPFAM" id="SSF54534">
    <property type="entry name" value="FKBP-like"/>
    <property type="match status" value="1"/>
</dbReference>
<proteinExistence type="inferred from homology"/>
<comment type="catalytic activity">
    <reaction evidence="1">
        <text>[protein]-peptidylproline (omega=180) = [protein]-peptidylproline (omega=0)</text>
        <dbReference type="Rhea" id="RHEA:16237"/>
        <dbReference type="Rhea" id="RHEA-COMP:10747"/>
        <dbReference type="Rhea" id="RHEA-COMP:10748"/>
        <dbReference type="ChEBI" id="CHEBI:83833"/>
        <dbReference type="ChEBI" id="CHEBI:83834"/>
        <dbReference type="EC" id="5.2.1.8"/>
    </reaction>
</comment>
<dbReference type="InterPro" id="IPR050245">
    <property type="entry name" value="PrsA_foldase"/>
</dbReference>
<feature type="chain" id="PRO_5046448769" description="peptidylprolyl isomerase" evidence="7">
    <location>
        <begin position="21"/>
        <end position="293"/>
    </location>
</feature>
<gene>
    <name evidence="9" type="ORF">RXV79_22035</name>
</gene>
<feature type="signal peptide" evidence="7">
    <location>
        <begin position="1"/>
        <end position="20"/>
    </location>
</feature>